<evidence type="ECO:0000256" key="2">
    <source>
        <dbReference type="SAM" id="Phobius"/>
    </source>
</evidence>
<evidence type="ECO:0000313" key="4">
    <source>
        <dbReference type="EMBL" id="MSV24598.1"/>
    </source>
</evidence>
<feature type="transmembrane region" description="Helical" evidence="2">
    <location>
        <begin position="131"/>
        <end position="151"/>
    </location>
</feature>
<organism evidence="4 5">
    <name type="scientific">Selenomonas montiformis</name>
    <dbReference type="NCBI Taxonomy" id="2652285"/>
    <lineage>
        <taxon>Bacteria</taxon>
        <taxon>Bacillati</taxon>
        <taxon>Bacillota</taxon>
        <taxon>Negativicutes</taxon>
        <taxon>Selenomonadales</taxon>
        <taxon>Selenomonadaceae</taxon>
        <taxon>Selenomonas</taxon>
    </lineage>
</organism>
<keyword evidence="2" id="KW-1133">Transmembrane helix</keyword>
<dbReference type="RefSeq" id="WP_154620349.1">
    <property type="nucleotide sequence ID" value="NZ_CBCTNG010000003.1"/>
</dbReference>
<gene>
    <name evidence="4" type="ORF">FYJ78_05220</name>
</gene>
<dbReference type="PANTHER" id="PTHR30487:SF0">
    <property type="entry name" value="PREPILIN LEADER PEPTIDASE_N-METHYLTRANSFERASE-RELATED"/>
    <property type="match status" value="1"/>
</dbReference>
<dbReference type="Proteomes" id="UP000430222">
    <property type="component" value="Unassembled WGS sequence"/>
</dbReference>
<reference evidence="4 5" key="1">
    <citation type="submission" date="2019-08" db="EMBL/GenBank/DDBJ databases">
        <title>In-depth cultivation of the pig gut microbiome towards novel bacterial diversity and tailored functional studies.</title>
        <authorList>
            <person name="Wylensek D."/>
            <person name="Hitch T.C.A."/>
            <person name="Clavel T."/>
        </authorList>
    </citation>
    <scope>NUCLEOTIDE SEQUENCE [LARGE SCALE GENOMIC DNA]</scope>
    <source>
        <strain evidence="5">WCA-380-WT-3B3</strain>
    </source>
</reference>
<feature type="domain" description="Prepilin type IV endopeptidase peptidase" evidence="3">
    <location>
        <begin position="84"/>
        <end position="186"/>
    </location>
</feature>
<keyword evidence="5" id="KW-1185">Reference proteome</keyword>
<evidence type="ECO:0000313" key="5">
    <source>
        <dbReference type="Proteomes" id="UP000430222"/>
    </source>
</evidence>
<dbReference type="GO" id="GO:0005886">
    <property type="term" value="C:plasma membrane"/>
    <property type="evidence" value="ECO:0007669"/>
    <property type="project" value="TreeGrafter"/>
</dbReference>
<evidence type="ECO:0000256" key="1">
    <source>
        <dbReference type="ARBA" id="ARBA00005801"/>
    </source>
</evidence>
<evidence type="ECO:0000259" key="3">
    <source>
        <dbReference type="Pfam" id="PF01478"/>
    </source>
</evidence>
<dbReference type="Pfam" id="PF01478">
    <property type="entry name" value="Peptidase_A24"/>
    <property type="match status" value="1"/>
</dbReference>
<feature type="transmembrane region" description="Helical" evidence="2">
    <location>
        <begin position="171"/>
        <end position="193"/>
    </location>
</feature>
<dbReference type="AlphaFoldDB" id="A0A6I2UQV5"/>
<sequence length="217" mass="23335">MISITTGAVIRLVLLSLPALLLGRAGSRWISRRYRRDPSILSHPEQTDQRCVLRRFPGCTFLAAGALTIIRHPELPPSSLILLLLFVFFLLLFTMTDWEQQVIFDRMLLPFAVIGLLHTVLAGLPAADHLLAALAGGGLFLLLAILTRGGIGGGDIKLIAALGLWAGTEGLTAIAVSGLILGGLAALVLLITGRKKRSDYFPYGPGFTITALFLAWL</sequence>
<protein>
    <submittedName>
        <fullName evidence="4">Prepilin peptidase</fullName>
    </submittedName>
</protein>
<dbReference type="Gene3D" id="1.20.120.1220">
    <property type="match status" value="1"/>
</dbReference>
<name>A0A6I2UQV5_9FIRM</name>
<feature type="transmembrane region" description="Helical" evidence="2">
    <location>
        <begin position="77"/>
        <end position="95"/>
    </location>
</feature>
<proteinExistence type="inferred from homology"/>
<comment type="similarity">
    <text evidence="1">Belongs to the peptidase A24 family.</text>
</comment>
<dbReference type="GO" id="GO:0004190">
    <property type="term" value="F:aspartic-type endopeptidase activity"/>
    <property type="evidence" value="ECO:0007669"/>
    <property type="project" value="InterPro"/>
</dbReference>
<accession>A0A6I2UQV5</accession>
<dbReference type="InterPro" id="IPR050882">
    <property type="entry name" value="Prepilin_peptidase/N-MTase"/>
</dbReference>
<dbReference type="GO" id="GO:0006465">
    <property type="term" value="P:signal peptide processing"/>
    <property type="evidence" value="ECO:0007669"/>
    <property type="project" value="TreeGrafter"/>
</dbReference>
<keyword evidence="2" id="KW-0812">Transmembrane</keyword>
<comment type="caution">
    <text evidence="4">The sequence shown here is derived from an EMBL/GenBank/DDBJ whole genome shotgun (WGS) entry which is preliminary data.</text>
</comment>
<keyword evidence="2" id="KW-0472">Membrane</keyword>
<dbReference type="InterPro" id="IPR000045">
    <property type="entry name" value="Prepilin_IV_endopep_pep"/>
</dbReference>
<dbReference type="EMBL" id="VUNL01000004">
    <property type="protein sequence ID" value="MSV24598.1"/>
    <property type="molecule type" value="Genomic_DNA"/>
</dbReference>
<dbReference type="PANTHER" id="PTHR30487">
    <property type="entry name" value="TYPE 4 PREPILIN-LIKE PROTEINS LEADER PEPTIDE-PROCESSING ENZYME"/>
    <property type="match status" value="1"/>
</dbReference>
<feature type="transmembrane region" description="Helical" evidence="2">
    <location>
        <begin position="107"/>
        <end position="124"/>
    </location>
</feature>